<organism evidence="5 6">
    <name type="scientific">Kalanchoe fedtschenkoi</name>
    <name type="common">Lavender scallops</name>
    <name type="synonym">South American air plant</name>
    <dbReference type="NCBI Taxonomy" id="63787"/>
    <lineage>
        <taxon>Eukaryota</taxon>
        <taxon>Viridiplantae</taxon>
        <taxon>Streptophyta</taxon>
        <taxon>Embryophyta</taxon>
        <taxon>Tracheophyta</taxon>
        <taxon>Spermatophyta</taxon>
        <taxon>Magnoliopsida</taxon>
        <taxon>eudicotyledons</taxon>
        <taxon>Gunneridae</taxon>
        <taxon>Pentapetalae</taxon>
        <taxon>Saxifragales</taxon>
        <taxon>Crassulaceae</taxon>
        <taxon>Kalanchoe</taxon>
    </lineage>
</organism>
<dbReference type="OMA" id="IFYINTH"/>
<comment type="subcellular location">
    <subcellularLocation>
        <location evidence="4">Secreted</location>
        <location evidence="4">Extracellular space</location>
        <location evidence="4">Apoplast</location>
    </subcellularLocation>
</comment>
<dbReference type="Proteomes" id="UP000594263">
    <property type="component" value="Unplaced"/>
</dbReference>
<dbReference type="Gene3D" id="2.40.480.10">
    <property type="entry name" value="Allene oxide cyclase-like"/>
    <property type="match status" value="1"/>
</dbReference>
<proteinExistence type="inferred from homology"/>
<accession>A0A7N0V7T3</accession>
<evidence type="ECO:0000256" key="1">
    <source>
        <dbReference type="ARBA" id="ARBA00010746"/>
    </source>
</evidence>
<evidence type="ECO:0000313" key="5">
    <source>
        <dbReference type="EnsemblPlants" id="Kaladp0133s0003.1.v1.1.CDS.1"/>
    </source>
</evidence>
<dbReference type="EnsemblPlants" id="Kaladp0133s0003.1.v1.1">
    <property type="protein sequence ID" value="Kaladp0133s0003.1.v1.1.CDS.1"/>
    <property type="gene ID" value="Kaladp0133s0003.v1.1"/>
</dbReference>
<evidence type="ECO:0000256" key="4">
    <source>
        <dbReference type="RuleBase" id="RU363099"/>
    </source>
</evidence>
<comment type="similarity">
    <text evidence="1 4">Belongs to the plant dirigent protein family.</text>
</comment>
<comment type="function">
    <text evidence="4">Dirigent proteins impart stereoselectivity on the phenoxy radical-coupling reaction, yielding optically active lignans from two molecules of coniferyl alcohol in the biosynthesis of lignans, flavonolignans, and alkaloids and thus plays a central role in plant secondary metabolism.</text>
</comment>
<keyword evidence="4" id="KW-0732">Signal</keyword>
<reference evidence="5" key="1">
    <citation type="submission" date="2021-01" db="UniProtKB">
        <authorList>
            <consortium name="EnsemblPlants"/>
        </authorList>
    </citation>
    <scope>IDENTIFICATION</scope>
</reference>
<name>A0A7N0V7T3_KALFE</name>
<dbReference type="Pfam" id="PF03018">
    <property type="entry name" value="Dirigent"/>
    <property type="match status" value="1"/>
</dbReference>
<evidence type="ECO:0000313" key="6">
    <source>
        <dbReference type="Proteomes" id="UP000594263"/>
    </source>
</evidence>
<evidence type="ECO:0000256" key="2">
    <source>
        <dbReference type="ARBA" id="ARBA00011738"/>
    </source>
</evidence>
<sequence>MGASCDCKLLVFIILFGASSSAAAAGVSKDPDDVAKWVHKTQFAKQKVTKLHFFFHDTTSGENPTTLPIAKSAVSGNNSLGAFGTLSMADDPLTVDPRVNSTTIGYARGLYGVDGRKDMGMVMAMNFVFTSRKYNGSTLAMVGHNAATESPREMPILGGTGLFRLARGVAIANTYYSKGFDAIVEYNVAFLHY</sequence>
<evidence type="ECO:0000256" key="3">
    <source>
        <dbReference type="ARBA" id="ARBA00022525"/>
    </source>
</evidence>
<dbReference type="GO" id="GO:0048046">
    <property type="term" value="C:apoplast"/>
    <property type="evidence" value="ECO:0007669"/>
    <property type="project" value="UniProtKB-SubCell"/>
</dbReference>
<dbReference type="GO" id="GO:0009699">
    <property type="term" value="P:phenylpropanoid biosynthetic process"/>
    <property type="evidence" value="ECO:0007669"/>
    <property type="project" value="UniProtKB-ARBA"/>
</dbReference>
<keyword evidence="4" id="KW-0052">Apoplast</keyword>
<keyword evidence="3 4" id="KW-0964">Secreted</keyword>
<dbReference type="Gramene" id="Kaladp0133s0003.1.v1.1">
    <property type="protein sequence ID" value="Kaladp0133s0003.1.v1.1.CDS.1"/>
    <property type="gene ID" value="Kaladp0133s0003.v1.1"/>
</dbReference>
<protein>
    <recommendedName>
        <fullName evidence="4">Dirigent protein</fullName>
    </recommendedName>
</protein>
<dbReference type="InterPro" id="IPR004265">
    <property type="entry name" value="Dirigent"/>
</dbReference>
<dbReference type="PANTHER" id="PTHR21495">
    <property type="entry name" value="NUCLEOPORIN-RELATED"/>
    <property type="match status" value="1"/>
</dbReference>
<feature type="chain" id="PRO_5029932818" description="Dirigent protein" evidence="4">
    <location>
        <begin position="25"/>
        <end position="193"/>
    </location>
</feature>
<comment type="subunit">
    <text evidence="2 4">Homodimer.</text>
</comment>
<dbReference type="InterPro" id="IPR044859">
    <property type="entry name" value="Allene_oxi_cyc_Dirigent"/>
</dbReference>
<feature type="signal peptide" evidence="4">
    <location>
        <begin position="1"/>
        <end position="24"/>
    </location>
</feature>
<keyword evidence="6" id="KW-1185">Reference proteome</keyword>
<dbReference type="AlphaFoldDB" id="A0A7N0V7T3"/>